<evidence type="ECO:0000256" key="4">
    <source>
        <dbReference type="ARBA" id="ARBA00022989"/>
    </source>
</evidence>
<gene>
    <name evidence="7" type="ORF">DVS28_a2355</name>
</gene>
<feature type="transmembrane region" description="Helical" evidence="6">
    <location>
        <begin position="38"/>
        <end position="58"/>
    </location>
</feature>
<name>A0A346XXT9_9ACTN</name>
<feature type="transmembrane region" description="Helical" evidence="6">
    <location>
        <begin position="318"/>
        <end position="337"/>
    </location>
</feature>
<organism evidence="7 8">
    <name type="scientific">Euzebya pacifica</name>
    <dbReference type="NCBI Taxonomy" id="1608957"/>
    <lineage>
        <taxon>Bacteria</taxon>
        <taxon>Bacillati</taxon>
        <taxon>Actinomycetota</taxon>
        <taxon>Nitriliruptoria</taxon>
        <taxon>Euzebyales</taxon>
    </lineage>
</organism>
<dbReference type="OrthoDB" id="9814461at2"/>
<dbReference type="KEGG" id="euz:DVS28_a2355"/>
<evidence type="ECO:0000256" key="1">
    <source>
        <dbReference type="ARBA" id="ARBA00004651"/>
    </source>
</evidence>
<dbReference type="PANTHER" id="PTHR30482:SF10">
    <property type="entry name" value="HIGH-AFFINITY BRANCHED-CHAIN AMINO ACID TRANSPORT PROTEIN BRAE"/>
    <property type="match status" value="1"/>
</dbReference>
<keyword evidence="3 6" id="KW-0812">Transmembrane</keyword>
<evidence type="ECO:0000256" key="3">
    <source>
        <dbReference type="ARBA" id="ARBA00022692"/>
    </source>
</evidence>
<dbReference type="GO" id="GO:0015658">
    <property type="term" value="F:branched-chain amino acid transmembrane transporter activity"/>
    <property type="evidence" value="ECO:0007669"/>
    <property type="project" value="InterPro"/>
</dbReference>
<evidence type="ECO:0000256" key="6">
    <source>
        <dbReference type="SAM" id="Phobius"/>
    </source>
</evidence>
<dbReference type="CDD" id="cd06581">
    <property type="entry name" value="TM_PBP1_LivM_like"/>
    <property type="match status" value="1"/>
</dbReference>
<keyword evidence="5 6" id="KW-0472">Membrane</keyword>
<feature type="transmembrane region" description="Helical" evidence="6">
    <location>
        <begin position="78"/>
        <end position="98"/>
    </location>
</feature>
<dbReference type="AlphaFoldDB" id="A0A346XXT9"/>
<feature type="transmembrane region" description="Helical" evidence="6">
    <location>
        <begin position="226"/>
        <end position="247"/>
    </location>
</feature>
<dbReference type="GO" id="GO:0005886">
    <property type="term" value="C:plasma membrane"/>
    <property type="evidence" value="ECO:0007669"/>
    <property type="project" value="UniProtKB-SubCell"/>
</dbReference>
<dbReference type="EMBL" id="CP031165">
    <property type="protein sequence ID" value="AXV07036.1"/>
    <property type="molecule type" value="Genomic_DNA"/>
</dbReference>
<feature type="transmembrane region" description="Helical" evidence="6">
    <location>
        <begin position="259"/>
        <end position="286"/>
    </location>
</feature>
<proteinExistence type="predicted"/>
<dbReference type="InterPro" id="IPR043428">
    <property type="entry name" value="LivM-like"/>
</dbReference>
<feature type="transmembrane region" description="Helical" evidence="6">
    <location>
        <begin position="173"/>
        <end position="191"/>
    </location>
</feature>
<evidence type="ECO:0000313" key="7">
    <source>
        <dbReference type="EMBL" id="AXV07036.1"/>
    </source>
</evidence>
<keyword evidence="2" id="KW-1003">Cell membrane</keyword>
<feature type="transmembrane region" description="Helical" evidence="6">
    <location>
        <begin position="12"/>
        <end position="31"/>
    </location>
</feature>
<evidence type="ECO:0000256" key="2">
    <source>
        <dbReference type="ARBA" id="ARBA00022475"/>
    </source>
</evidence>
<keyword evidence="8" id="KW-1185">Reference proteome</keyword>
<dbReference type="Proteomes" id="UP000264006">
    <property type="component" value="Chromosome"/>
</dbReference>
<evidence type="ECO:0000313" key="8">
    <source>
        <dbReference type="Proteomes" id="UP000264006"/>
    </source>
</evidence>
<dbReference type="Pfam" id="PF02653">
    <property type="entry name" value="BPD_transp_2"/>
    <property type="match status" value="1"/>
</dbReference>
<accession>A0A346XXT9</accession>
<keyword evidence="4 6" id="KW-1133">Transmembrane helix</keyword>
<evidence type="ECO:0000256" key="5">
    <source>
        <dbReference type="ARBA" id="ARBA00023136"/>
    </source>
</evidence>
<dbReference type="PANTHER" id="PTHR30482">
    <property type="entry name" value="HIGH-AFFINITY BRANCHED-CHAIN AMINO ACID TRANSPORT SYSTEM PERMEASE"/>
    <property type="match status" value="1"/>
</dbReference>
<dbReference type="InterPro" id="IPR001851">
    <property type="entry name" value="ABC_transp_permease"/>
</dbReference>
<sequence>MDLGNVLIDGFRAAFGVEAVVFALAAIGLNIHFGYTGLLNFGQVGFMLVGAYGVAIMGRPCPDVAATQTAADQIGPCGQPLVVGVLVGILLAVILALLLGAPTLRLRSDYLAITTIAAAEILRFVFRSDVARPITNSVFGLQQFAGDFFAVNPFPDGPSDRYFGALNYSGQQLWVMVVGWALVGLLTYWTWSLMRSPWGRVLKSIREDEDAARALGKNVFSYKMQALILGGIFGALGGIFLAMGTQAVNPDTYIPVRTFFAYVIIILGGAGTIWGPIVGTFIFLFLTAGLDTLMRELIEGGIISESIIATQEIGPIRFILVGLMLALLMAFRPQGIFGNKEEMLLDAR</sequence>
<protein>
    <submittedName>
        <fullName evidence="7">Branched-chain amino acid transport system permease protein LivM</fullName>
    </submittedName>
</protein>
<reference evidence="7 8" key="1">
    <citation type="submission" date="2018-09" db="EMBL/GenBank/DDBJ databases">
        <title>Complete genome sequence of Euzebya sp. DY32-46 isolated from seawater of Pacific Ocean.</title>
        <authorList>
            <person name="Xu L."/>
            <person name="Wu Y.-H."/>
            <person name="Xu X.-W."/>
        </authorList>
    </citation>
    <scope>NUCLEOTIDE SEQUENCE [LARGE SCALE GENOMIC DNA]</scope>
    <source>
        <strain evidence="7 8">DY32-46</strain>
    </source>
</reference>
<comment type="subcellular location">
    <subcellularLocation>
        <location evidence="1">Cell membrane</location>
        <topology evidence="1">Multi-pass membrane protein</topology>
    </subcellularLocation>
</comment>
<dbReference type="RefSeq" id="WP_114591594.1">
    <property type="nucleotide sequence ID" value="NZ_CP031165.1"/>
</dbReference>